<organism evidence="2 3">
    <name type="scientific">Antribacter soli</name>
    <dbReference type="NCBI Taxonomy" id="2910976"/>
    <lineage>
        <taxon>Bacteria</taxon>
        <taxon>Bacillati</taxon>
        <taxon>Actinomycetota</taxon>
        <taxon>Actinomycetes</taxon>
        <taxon>Micrococcales</taxon>
        <taxon>Promicromonosporaceae</taxon>
        <taxon>Antribacter</taxon>
    </lineage>
</organism>
<dbReference type="EMBL" id="JAKGSG010000020">
    <property type="protein sequence ID" value="MCF4120302.1"/>
    <property type="molecule type" value="Genomic_DNA"/>
</dbReference>
<accession>A0AA41U8A9</accession>
<feature type="transmembrane region" description="Helical" evidence="1">
    <location>
        <begin position="12"/>
        <end position="32"/>
    </location>
</feature>
<dbReference type="RefSeq" id="WP_236088077.1">
    <property type="nucleotide sequence ID" value="NZ_JAKGSG010000020.1"/>
</dbReference>
<evidence type="ECO:0000313" key="2">
    <source>
        <dbReference type="EMBL" id="MCF4120302.1"/>
    </source>
</evidence>
<proteinExistence type="predicted"/>
<gene>
    <name evidence="2" type="ORF">L1785_04845</name>
</gene>
<dbReference type="AlphaFoldDB" id="A0AA41U8A9"/>
<protein>
    <submittedName>
        <fullName evidence="2">Uncharacterized protein</fullName>
    </submittedName>
</protein>
<reference evidence="2" key="1">
    <citation type="submission" date="2022-01" db="EMBL/GenBank/DDBJ databases">
        <title>Antribacter sp. nov., isolated from Guizhou of China.</title>
        <authorList>
            <person name="Chengliang C."/>
            <person name="Ya Z."/>
        </authorList>
    </citation>
    <scope>NUCLEOTIDE SEQUENCE</scope>
    <source>
        <strain evidence="2">KLBMP 9083</strain>
    </source>
</reference>
<keyword evidence="1" id="KW-0472">Membrane</keyword>
<evidence type="ECO:0000313" key="3">
    <source>
        <dbReference type="Proteomes" id="UP001165405"/>
    </source>
</evidence>
<comment type="caution">
    <text evidence="2">The sequence shown here is derived from an EMBL/GenBank/DDBJ whole genome shotgun (WGS) entry which is preliminary data.</text>
</comment>
<evidence type="ECO:0000256" key="1">
    <source>
        <dbReference type="SAM" id="Phobius"/>
    </source>
</evidence>
<sequence>MWYLPELFDLDPLYAVYTVALVIAGLVMIAGGSLNSGKGPWARLGTVALGLLFLGYGCYLYFFLPATFYIVWYIFVLPLLISVNVVRALVQKYERDEEPPVWQTSQLADPKA</sequence>
<keyword evidence="1" id="KW-1133">Transmembrane helix</keyword>
<feature type="transmembrane region" description="Helical" evidence="1">
    <location>
        <begin position="70"/>
        <end position="90"/>
    </location>
</feature>
<feature type="transmembrane region" description="Helical" evidence="1">
    <location>
        <begin position="44"/>
        <end position="64"/>
    </location>
</feature>
<dbReference type="Proteomes" id="UP001165405">
    <property type="component" value="Unassembled WGS sequence"/>
</dbReference>
<name>A0AA41U8A9_9MICO</name>
<keyword evidence="3" id="KW-1185">Reference proteome</keyword>
<keyword evidence="1" id="KW-0812">Transmembrane</keyword>